<evidence type="ECO:0000259" key="7">
    <source>
        <dbReference type="Pfam" id="PF13874"/>
    </source>
</evidence>
<keyword evidence="2" id="KW-0813">Transport</keyword>
<feature type="compositionally biased region" description="Polar residues" evidence="6">
    <location>
        <begin position="145"/>
        <end position="186"/>
    </location>
</feature>
<evidence type="ECO:0000256" key="1">
    <source>
        <dbReference type="ARBA" id="ARBA00004567"/>
    </source>
</evidence>
<feature type="coiled-coil region" evidence="5">
    <location>
        <begin position="487"/>
        <end position="521"/>
    </location>
</feature>
<dbReference type="GO" id="GO:0017056">
    <property type="term" value="F:structural constituent of nuclear pore"/>
    <property type="evidence" value="ECO:0007669"/>
    <property type="project" value="TreeGrafter"/>
</dbReference>
<evidence type="ECO:0000256" key="5">
    <source>
        <dbReference type="SAM" id="Coils"/>
    </source>
</evidence>
<feature type="compositionally biased region" description="Polar residues" evidence="6">
    <location>
        <begin position="10"/>
        <end position="30"/>
    </location>
</feature>
<protein>
    <recommendedName>
        <fullName evidence="7">Nucleoporin Nup54 alpha-helical domain-containing protein</fullName>
    </recommendedName>
</protein>
<comment type="subcellular location">
    <subcellularLocation>
        <location evidence="1">Nucleus</location>
        <location evidence="1">Nuclear pore complex</location>
    </subcellularLocation>
</comment>
<keyword evidence="5" id="KW-0175">Coiled coil</keyword>
<dbReference type="OrthoDB" id="6162375at2759"/>
<organism evidence="8 9">
    <name type="scientific">Suillus luteus UH-Slu-Lm8-n1</name>
    <dbReference type="NCBI Taxonomy" id="930992"/>
    <lineage>
        <taxon>Eukaryota</taxon>
        <taxon>Fungi</taxon>
        <taxon>Dikarya</taxon>
        <taxon>Basidiomycota</taxon>
        <taxon>Agaricomycotina</taxon>
        <taxon>Agaricomycetes</taxon>
        <taxon>Agaricomycetidae</taxon>
        <taxon>Boletales</taxon>
        <taxon>Suillineae</taxon>
        <taxon>Suillaceae</taxon>
        <taxon>Suillus</taxon>
    </lineage>
</organism>
<reference evidence="8 9" key="1">
    <citation type="submission" date="2014-04" db="EMBL/GenBank/DDBJ databases">
        <authorList>
            <consortium name="DOE Joint Genome Institute"/>
            <person name="Kuo A."/>
            <person name="Ruytinx J."/>
            <person name="Rineau F."/>
            <person name="Colpaert J."/>
            <person name="Kohler A."/>
            <person name="Nagy L.G."/>
            <person name="Floudas D."/>
            <person name="Copeland A."/>
            <person name="Barry K.W."/>
            <person name="Cichocki N."/>
            <person name="Veneault-Fourrey C."/>
            <person name="LaButti K."/>
            <person name="Lindquist E.A."/>
            <person name="Lipzen A."/>
            <person name="Lundell T."/>
            <person name="Morin E."/>
            <person name="Murat C."/>
            <person name="Sun H."/>
            <person name="Tunlid A."/>
            <person name="Henrissat B."/>
            <person name="Grigoriev I.V."/>
            <person name="Hibbett D.S."/>
            <person name="Martin F."/>
            <person name="Nordberg H.P."/>
            <person name="Cantor M.N."/>
            <person name="Hua S.X."/>
        </authorList>
    </citation>
    <scope>NUCLEOTIDE SEQUENCE [LARGE SCALE GENOMIC DNA]</scope>
    <source>
        <strain evidence="8 9">UH-Slu-Lm8-n1</strain>
    </source>
</reference>
<feature type="domain" description="Nucleoporin Nup54 alpha-helical" evidence="7">
    <location>
        <begin position="452"/>
        <end position="593"/>
    </location>
</feature>
<evidence type="ECO:0000256" key="2">
    <source>
        <dbReference type="ARBA" id="ARBA00022448"/>
    </source>
</evidence>
<dbReference type="AlphaFoldDB" id="A0A0D0A9U9"/>
<feature type="compositionally biased region" description="Low complexity" evidence="6">
    <location>
        <begin position="79"/>
        <end position="94"/>
    </location>
</feature>
<dbReference type="Pfam" id="PF13874">
    <property type="entry name" value="Nup54"/>
    <property type="match status" value="1"/>
</dbReference>
<feature type="compositionally biased region" description="Polar residues" evidence="6">
    <location>
        <begin position="107"/>
        <end position="138"/>
    </location>
</feature>
<keyword evidence="3" id="KW-0653">Protein transport</keyword>
<gene>
    <name evidence="8" type="ORF">CY34DRAFT_90837</name>
</gene>
<keyword evidence="3" id="KW-0509">mRNA transport</keyword>
<keyword evidence="4" id="KW-0539">Nucleus</keyword>
<feature type="compositionally biased region" description="Low complexity" evidence="6">
    <location>
        <begin position="189"/>
        <end position="206"/>
    </location>
</feature>
<dbReference type="HOGENOM" id="CLU_023804_2_0_1"/>
<dbReference type="InParanoid" id="A0A0D0A9U9"/>
<feature type="compositionally biased region" description="Low complexity" evidence="6">
    <location>
        <begin position="31"/>
        <end position="47"/>
    </location>
</feature>
<feature type="region of interest" description="Disordered" evidence="6">
    <location>
        <begin position="1"/>
        <end position="282"/>
    </location>
</feature>
<keyword evidence="9" id="KW-1185">Reference proteome</keyword>
<dbReference type="Proteomes" id="UP000054485">
    <property type="component" value="Unassembled WGS sequence"/>
</dbReference>
<dbReference type="PANTHER" id="PTHR13000:SF0">
    <property type="entry name" value="NUCLEOPORIN P54"/>
    <property type="match status" value="1"/>
</dbReference>
<evidence type="ECO:0000313" key="8">
    <source>
        <dbReference type="EMBL" id="KIK38531.1"/>
    </source>
</evidence>
<accession>A0A0D0A9U9</accession>
<dbReference type="GO" id="GO:0044613">
    <property type="term" value="C:nuclear pore central transport channel"/>
    <property type="evidence" value="ECO:0007669"/>
    <property type="project" value="TreeGrafter"/>
</dbReference>
<feature type="compositionally biased region" description="Low complexity" evidence="6">
    <location>
        <begin position="214"/>
        <end position="223"/>
    </location>
</feature>
<name>A0A0D0A9U9_9AGAM</name>
<evidence type="ECO:0000256" key="3">
    <source>
        <dbReference type="ARBA" id="ARBA00023132"/>
    </source>
</evidence>
<reference evidence="9" key="2">
    <citation type="submission" date="2015-01" db="EMBL/GenBank/DDBJ databases">
        <title>Evolutionary Origins and Diversification of the Mycorrhizal Mutualists.</title>
        <authorList>
            <consortium name="DOE Joint Genome Institute"/>
            <consortium name="Mycorrhizal Genomics Consortium"/>
            <person name="Kohler A."/>
            <person name="Kuo A."/>
            <person name="Nagy L.G."/>
            <person name="Floudas D."/>
            <person name="Copeland A."/>
            <person name="Barry K.W."/>
            <person name="Cichocki N."/>
            <person name="Veneault-Fourrey C."/>
            <person name="LaButti K."/>
            <person name="Lindquist E.A."/>
            <person name="Lipzen A."/>
            <person name="Lundell T."/>
            <person name="Morin E."/>
            <person name="Murat C."/>
            <person name="Riley R."/>
            <person name="Ohm R."/>
            <person name="Sun H."/>
            <person name="Tunlid A."/>
            <person name="Henrissat B."/>
            <person name="Grigoriev I.V."/>
            <person name="Hibbett D.S."/>
            <person name="Martin F."/>
        </authorList>
    </citation>
    <scope>NUCLEOTIDE SEQUENCE [LARGE SCALE GENOMIC DNA]</scope>
    <source>
        <strain evidence="9">UH-Slu-Lm8-n1</strain>
    </source>
</reference>
<feature type="compositionally biased region" description="Polar residues" evidence="6">
    <location>
        <begin position="326"/>
        <end position="340"/>
    </location>
</feature>
<feature type="compositionally biased region" description="Polar residues" evidence="6">
    <location>
        <begin position="48"/>
        <end position="61"/>
    </location>
</feature>
<dbReference type="STRING" id="930992.A0A0D0A9U9"/>
<dbReference type="InterPro" id="IPR025574">
    <property type="entry name" value="Nucleoporin_FG_rpt"/>
</dbReference>
<keyword evidence="3" id="KW-0811">Translocation</keyword>
<evidence type="ECO:0000256" key="4">
    <source>
        <dbReference type="ARBA" id="ARBA00023242"/>
    </source>
</evidence>
<dbReference type="GO" id="GO:0036228">
    <property type="term" value="P:protein localization to nuclear inner membrane"/>
    <property type="evidence" value="ECO:0007669"/>
    <property type="project" value="TreeGrafter"/>
</dbReference>
<feature type="compositionally biased region" description="Polar residues" evidence="6">
    <location>
        <begin position="348"/>
        <end position="369"/>
    </location>
</feature>
<evidence type="ECO:0000256" key="6">
    <source>
        <dbReference type="SAM" id="MobiDB-lite"/>
    </source>
</evidence>
<dbReference type="InterPro" id="IPR024864">
    <property type="entry name" value="Nup54/Nup57/Nup44"/>
</dbReference>
<keyword evidence="3" id="KW-0906">Nuclear pore complex</keyword>
<evidence type="ECO:0000313" key="9">
    <source>
        <dbReference type="Proteomes" id="UP000054485"/>
    </source>
</evidence>
<sequence length="664" mass="68893">MTPFGGAATQPATNLFGTPNAQQQPGQTLSTANAQQQLGQTAGAQTTSIFGNTNTQQQPGQATGGSIFGNTSAQPSTSGTTLFGTPSTATSTTTGAGGGSLFGNTTTPQQPAGTGLSGNTSAQQPAAGSSGTTSTQQPAVGGLFGNTTASTTQQPATGGLFGSTNLNTQTQPTGSSLFGNTSTQPAGNLFGTAGTQQQQQQQQQPQQGGGLFGGTTTQQQQPQNSGLFGGTTTQQPATGTGGLFGTSTTQPSASGNLFGGTSSQAPAGGSTQQQQQPAAGGLFGSTTAQTAQAPATGGGLFGSATTSSNPLFGNKNPASIFGTAPAPSTTPTLFGQSQAAQPIATPSLFGQSQQQKPAGSLFGSVNQPAPSTTTGGLFGSTLGLPLSNSLLVSRSTAPAQQQDPQSQYAALEQKIQAIVQAWDSSSPACRFQHYFYNLVPPTQVSAFGRPANATNEALWQRAVHDNPDPSCMVPVLAVGFDDLRQRVDGQMRQATEQQKALMELKKRLESLSARHNDSNASRLQRAKLIQSQTQHRLLCLIQHMHLMLPTVRSTAIRPEEEALRLALEEIEEEIRRPGGMSKMRGKLNELWALVGAINAARERGRRVGLDGSSEWTVVDEDGLKQIAQASFLYILSNQQAGLQHLTKVLQRDLRDLEVIYGRES</sequence>
<dbReference type="EMBL" id="KN835388">
    <property type="protein sequence ID" value="KIK38531.1"/>
    <property type="molecule type" value="Genomic_DNA"/>
</dbReference>
<feature type="compositionally biased region" description="Polar residues" evidence="6">
    <location>
        <begin position="250"/>
        <end position="277"/>
    </location>
</feature>
<dbReference type="InterPro" id="IPR025712">
    <property type="entry name" value="Nup54_alpha-helical_dom"/>
</dbReference>
<dbReference type="GO" id="GO:0006607">
    <property type="term" value="P:NLS-bearing protein import into nucleus"/>
    <property type="evidence" value="ECO:0007669"/>
    <property type="project" value="TreeGrafter"/>
</dbReference>
<feature type="compositionally biased region" description="Polar residues" evidence="6">
    <location>
        <begin position="68"/>
        <end position="78"/>
    </location>
</feature>
<dbReference type="GO" id="GO:0006999">
    <property type="term" value="P:nuclear pore organization"/>
    <property type="evidence" value="ECO:0007669"/>
    <property type="project" value="TreeGrafter"/>
</dbReference>
<dbReference type="Gene3D" id="1.20.5.170">
    <property type="match status" value="1"/>
</dbReference>
<dbReference type="FunCoup" id="A0A0D0A9U9">
    <property type="interactions" value="57"/>
</dbReference>
<dbReference type="PANTHER" id="PTHR13000">
    <property type="entry name" value="NUCLEOPORIN P54"/>
    <property type="match status" value="1"/>
</dbReference>
<dbReference type="Pfam" id="PF13634">
    <property type="entry name" value="Nucleoporin_FG"/>
    <property type="match status" value="3"/>
</dbReference>
<feature type="region of interest" description="Disordered" evidence="6">
    <location>
        <begin position="316"/>
        <end position="377"/>
    </location>
</feature>
<proteinExistence type="predicted"/>